<evidence type="ECO:0000256" key="3">
    <source>
        <dbReference type="ARBA" id="ARBA00023163"/>
    </source>
</evidence>
<dbReference type="EMBL" id="JAHKKG010000001">
    <property type="protein sequence ID" value="MBU2661916.1"/>
    <property type="molecule type" value="Genomic_DNA"/>
</dbReference>
<evidence type="ECO:0000256" key="1">
    <source>
        <dbReference type="ARBA" id="ARBA00023015"/>
    </source>
</evidence>
<keyword evidence="2 4" id="KW-0238">DNA-binding</keyword>
<gene>
    <name evidence="6" type="ORF">KOI35_00195</name>
</gene>
<dbReference type="InterPro" id="IPR023772">
    <property type="entry name" value="DNA-bd_HTH_TetR-type_CS"/>
</dbReference>
<dbReference type="InterPro" id="IPR041347">
    <property type="entry name" value="MftR_C"/>
</dbReference>
<comment type="caution">
    <text evidence="6">The sequence shown here is derived from an EMBL/GenBank/DDBJ whole genome shotgun (WGS) entry which is preliminary data.</text>
</comment>
<keyword evidence="7" id="KW-1185">Reference proteome</keyword>
<dbReference type="PROSITE" id="PS01081">
    <property type="entry name" value="HTH_TETR_1"/>
    <property type="match status" value="1"/>
</dbReference>
<dbReference type="PROSITE" id="PS50977">
    <property type="entry name" value="HTH_TETR_2"/>
    <property type="match status" value="1"/>
</dbReference>
<dbReference type="Pfam" id="PF00440">
    <property type="entry name" value="TetR_N"/>
    <property type="match status" value="1"/>
</dbReference>
<keyword evidence="3" id="KW-0804">Transcription</keyword>
<dbReference type="Gene3D" id="1.10.10.60">
    <property type="entry name" value="Homeodomain-like"/>
    <property type="match status" value="1"/>
</dbReference>
<evidence type="ECO:0000313" key="7">
    <source>
        <dbReference type="Proteomes" id="UP001519654"/>
    </source>
</evidence>
<evidence type="ECO:0000313" key="6">
    <source>
        <dbReference type="EMBL" id="MBU2661916.1"/>
    </source>
</evidence>
<protein>
    <submittedName>
        <fullName evidence="6">TetR family transcriptional regulator</fullName>
    </submittedName>
</protein>
<dbReference type="InterPro" id="IPR050109">
    <property type="entry name" value="HTH-type_TetR-like_transc_reg"/>
</dbReference>
<dbReference type="InterPro" id="IPR009057">
    <property type="entry name" value="Homeodomain-like_sf"/>
</dbReference>
<sequence>MTAALRLVDERGLEHVTVEDISEAADVSPRTFFNYFAGKDDALLGGPVPDGPSIHERLLAVPAEVPLVHALFEAITPDVAGIQAERDIWLLRLRVIKNNSSLLPALVARGECSEEETVAAVAARTGKAADDMFPQLVATTAGAALRTAMMRWATHDDRDLLELVREAFDILAAGLTEPTEEKAPR</sequence>
<name>A0ABS5YF10_9ACTN</name>
<dbReference type="PANTHER" id="PTHR30055:SF238">
    <property type="entry name" value="MYCOFACTOCIN BIOSYNTHESIS TRANSCRIPTIONAL REGULATOR MFTR-RELATED"/>
    <property type="match status" value="1"/>
</dbReference>
<accession>A0ABS5YF10</accession>
<evidence type="ECO:0000256" key="4">
    <source>
        <dbReference type="PROSITE-ProRule" id="PRU00335"/>
    </source>
</evidence>
<dbReference type="PANTHER" id="PTHR30055">
    <property type="entry name" value="HTH-TYPE TRANSCRIPTIONAL REGULATOR RUTR"/>
    <property type="match status" value="1"/>
</dbReference>
<dbReference type="Gene3D" id="1.10.357.10">
    <property type="entry name" value="Tetracycline Repressor, domain 2"/>
    <property type="match status" value="1"/>
</dbReference>
<feature type="DNA-binding region" description="H-T-H motif" evidence="4">
    <location>
        <begin position="17"/>
        <end position="36"/>
    </location>
</feature>
<dbReference type="SUPFAM" id="SSF46689">
    <property type="entry name" value="Homeodomain-like"/>
    <property type="match status" value="1"/>
</dbReference>
<evidence type="ECO:0000256" key="2">
    <source>
        <dbReference type="ARBA" id="ARBA00023125"/>
    </source>
</evidence>
<dbReference type="Pfam" id="PF17754">
    <property type="entry name" value="TetR_C_14"/>
    <property type="match status" value="1"/>
</dbReference>
<evidence type="ECO:0000259" key="5">
    <source>
        <dbReference type="PROSITE" id="PS50977"/>
    </source>
</evidence>
<feature type="domain" description="HTH tetR-type" evidence="5">
    <location>
        <begin position="1"/>
        <end position="54"/>
    </location>
</feature>
<keyword evidence="1" id="KW-0805">Transcription regulation</keyword>
<dbReference type="Proteomes" id="UP001519654">
    <property type="component" value="Unassembled WGS sequence"/>
</dbReference>
<reference evidence="6 7" key="1">
    <citation type="submission" date="2021-06" db="EMBL/GenBank/DDBJ databases">
        <title>Actinoplanes lichenicola sp. nov., and Actinoplanes ovalisporus sp. nov., isolated from lichen in Thailand.</title>
        <authorList>
            <person name="Saeng-In P."/>
            <person name="Kanchanasin P."/>
            <person name="Yuki M."/>
            <person name="Kudo T."/>
            <person name="Ohkuma M."/>
            <person name="Phongsopitanun W."/>
            <person name="Tanasupawat S."/>
        </authorList>
    </citation>
    <scope>NUCLEOTIDE SEQUENCE [LARGE SCALE GENOMIC DNA]</scope>
    <source>
        <strain evidence="6 7">NBRC 110975</strain>
    </source>
</reference>
<dbReference type="InterPro" id="IPR001647">
    <property type="entry name" value="HTH_TetR"/>
</dbReference>
<proteinExistence type="predicted"/>
<organism evidence="6 7">
    <name type="scientific">Paractinoplanes bogorensis</name>
    <dbReference type="NCBI Taxonomy" id="1610840"/>
    <lineage>
        <taxon>Bacteria</taxon>
        <taxon>Bacillati</taxon>
        <taxon>Actinomycetota</taxon>
        <taxon>Actinomycetes</taxon>
        <taxon>Micromonosporales</taxon>
        <taxon>Micromonosporaceae</taxon>
        <taxon>Paractinoplanes</taxon>
    </lineage>
</organism>